<dbReference type="Proteomes" id="UP000789366">
    <property type="component" value="Unassembled WGS sequence"/>
</dbReference>
<protein>
    <submittedName>
        <fullName evidence="1">16434_t:CDS:1</fullName>
    </submittedName>
</protein>
<evidence type="ECO:0000313" key="1">
    <source>
        <dbReference type="EMBL" id="CAG8650080.1"/>
    </source>
</evidence>
<organism evidence="1 2">
    <name type="scientific">Cetraspora pellucida</name>
    <dbReference type="NCBI Taxonomy" id="1433469"/>
    <lineage>
        <taxon>Eukaryota</taxon>
        <taxon>Fungi</taxon>
        <taxon>Fungi incertae sedis</taxon>
        <taxon>Mucoromycota</taxon>
        <taxon>Glomeromycotina</taxon>
        <taxon>Glomeromycetes</taxon>
        <taxon>Diversisporales</taxon>
        <taxon>Gigasporaceae</taxon>
        <taxon>Cetraspora</taxon>
    </lineage>
</organism>
<reference evidence="1" key="1">
    <citation type="submission" date="2021-06" db="EMBL/GenBank/DDBJ databases">
        <authorList>
            <person name="Kallberg Y."/>
            <person name="Tangrot J."/>
            <person name="Rosling A."/>
        </authorList>
    </citation>
    <scope>NUCLEOTIDE SEQUENCE</scope>
    <source>
        <strain evidence="1">28 12/20/2015</strain>
    </source>
</reference>
<feature type="non-terminal residue" evidence="1">
    <location>
        <position position="1"/>
    </location>
</feature>
<name>A0ACA9NES6_9GLOM</name>
<sequence length="144" mass="16435">LLSPPVDTVEEVENENVDKEKLAELEGKGSYDIDISFDWINDTRKHYSNNAFTNIDIFSNVDAVNLNKLKSLKHSVTKIFAIYTSNQEAKKADFDIAKEAGLVNRLIRTVNNILYNENRLPYFFVAVLITFDNYNSLAIRTLEG</sequence>
<keyword evidence="2" id="KW-1185">Reference proteome</keyword>
<gene>
    <name evidence="1" type="ORF">SPELUC_LOCUS8882</name>
</gene>
<feature type="non-terminal residue" evidence="1">
    <location>
        <position position="144"/>
    </location>
</feature>
<accession>A0ACA9NES6</accession>
<proteinExistence type="predicted"/>
<comment type="caution">
    <text evidence="1">The sequence shown here is derived from an EMBL/GenBank/DDBJ whole genome shotgun (WGS) entry which is preliminary data.</text>
</comment>
<dbReference type="EMBL" id="CAJVPW010013972">
    <property type="protein sequence ID" value="CAG8650080.1"/>
    <property type="molecule type" value="Genomic_DNA"/>
</dbReference>
<evidence type="ECO:0000313" key="2">
    <source>
        <dbReference type="Proteomes" id="UP000789366"/>
    </source>
</evidence>